<dbReference type="PANTHER" id="PTHR31960:SF2">
    <property type="entry name" value="F-BOX PROTEIN PP2-A15"/>
    <property type="match status" value="1"/>
</dbReference>
<protein>
    <recommendedName>
        <fullName evidence="1">F-box domain-containing protein</fullName>
    </recommendedName>
</protein>
<dbReference type="InterPro" id="IPR025886">
    <property type="entry name" value="PP2-like"/>
</dbReference>
<dbReference type="Pfam" id="PF00646">
    <property type="entry name" value="F-box"/>
    <property type="match status" value="1"/>
</dbReference>
<reference evidence="2" key="1">
    <citation type="submission" date="2015-03" db="EMBL/GenBank/DDBJ databases">
        <title>A transcriptome of Araucaria cunninghamii, an australian fine timber species.</title>
        <authorList>
            <person name="Jing Yi C.J.Y."/>
            <person name="Yin San L.Y.S."/>
            <person name="Abdul Karim S.S."/>
            <person name="Wan Azmi N.N."/>
            <person name="Hercus R.R."/>
            <person name="Croft L.L."/>
        </authorList>
    </citation>
    <scope>NUCLEOTIDE SEQUENCE</scope>
    <source>
        <strain evidence="2">MI0301</strain>
        <tissue evidence="2">Leaf</tissue>
    </source>
</reference>
<evidence type="ECO:0000313" key="2">
    <source>
        <dbReference type="EMBL" id="JAG94163.1"/>
    </source>
</evidence>
<name>A0A0D6QVZ3_ARACU</name>
<dbReference type="Pfam" id="PF14299">
    <property type="entry name" value="PP2"/>
    <property type="match status" value="1"/>
</dbReference>
<evidence type="ECO:0000259" key="1">
    <source>
        <dbReference type="PROSITE" id="PS50181"/>
    </source>
</evidence>
<dbReference type="InterPro" id="IPR001810">
    <property type="entry name" value="F-box_dom"/>
</dbReference>
<dbReference type="PROSITE" id="PS50181">
    <property type="entry name" value="FBOX"/>
    <property type="match status" value="1"/>
</dbReference>
<dbReference type="AlphaFoldDB" id="A0A0D6QVZ3"/>
<dbReference type="CDD" id="cd22162">
    <property type="entry name" value="F-box_AtSKIP3-like"/>
    <property type="match status" value="1"/>
</dbReference>
<dbReference type="SMART" id="SM00256">
    <property type="entry name" value="FBOX"/>
    <property type="match status" value="1"/>
</dbReference>
<dbReference type="PANTHER" id="PTHR31960">
    <property type="entry name" value="F-BOX PROTEIN PP2-A15"/>
    <property type="match status" value="1"/>
</dbReference>
<proteinExistence type="predicted"/>
<organism evidence="2">
    <name type="scientific">Araucaria cunninghamii</name>
    <name type="common">Hoop pine</name>
    <name type="synonym">Moreton Bay pine</name>
    <dbReference type="NCBI Taxonomy" id="56994"/>
    <lineage>
        <taxon>Eukaryota</taxon>
        <taxon>Viridiplantae</taxon>
        <taxon>Streptophyta</taxon>
        <taxon>Embryophyta</taxon>
        <taxon>Tracheophyta</taxon>
        <taxon>Spermatophyta</taxon>
        <taxon>Pinopsida</taxon>
        <taxon>Pinidae</taxon>
        <taxon>Conifers II</taxon>
        <taxon>Araucariales</taxon>
        <taxon>Araucariaceae</taxon>
        <taxon>Araucaria</taxon>
    </lineage>
</organism>
<feature type="domain" description="F-box" evidence="1">
    <location>
        <begin position="8"/>
        <end position="54"/>
    </location>
</feature>
<dbReference type="SUPFAM" id="SSF81383">
    <property type="entry name" value="F-box domain"/>
    <property type="match status" value="1"/>
</dbReference>
<dbReference type="Gene3D" id="1.20.1280.50">
    <property type="match status" value="1"/>
</dbReference>
<dbReference type="EMBL" id="GCKF01044441">
    <property type="protein sequence ID" value="JAG94163.1"/>
    <property type="molecule type" value="Transcribed_RNA"/>
</dbReference>
<dbReference type="InterPro" id="IPR036047">
    <property type="entry name" value="F-box-like_dom_sf"/>
</dbReference>
<sequence>MEPCSQYNTDLQDLPESCISLILSFTTPPDACRLSAVSKLFRSAVQSDALWEKWLPPSYNEVLSQAVSLIPFSEPILPFSSKKELYLRFCESIVLRGGTKIFWLDPSTAKICYMLSAREMSILGDPRQLRWSWRPGHEAFSRFEEVPHLVRVFHFEIRGQFDCRRLSSNTEYTLSFLIKAGVCPMGSGASPVEFRVTTPEGDEMNSSYLLSRKKGASMDPNMRIAPLIHREHGWVEVLAGKFMTKEYSRSDAPKYIEFTMKEVASWWSKTDVFLDGVMIKPKSSSRYDRFFG</sequence>
<accession>A0A0D6QVZ3</accession>